<evidence type="ECO:0000313" key="2">
    <source>
        <dbReference type="Proteomes" id="UP001239111"/>
    </source>
</evidence>
<dbReference type="EMBL" id="CM056744">
    <property type="protein sequence ID" value="KAJ8665084.1"/>
    <property type="molecule type" value="Genomic_DNA"/>
</dbReference>
<sequence length="2989" mass="332181">MCSRTSDYRASCISQREEKSETVVRLIGKRLYIDGFVYVKKAGGDDGRIYWRCRRYRKEKCLAKATTSDPTSSENIIVYSGLKESTHNHRPSFADREWAESLEDSENKSEEETQKSDHSTENSESDSNCETTSGSLPETEVQASKSRENVAGMEVDDAAAESNSEVPTGRSAEEANCAVDSDNEIPPDSDLQTNSQTNKSRRADETMEVDDQGTETESNRTAPTKKDEESRSVSESNNGIPFAEKVQTNESPATPEELEVDDRVVEVEPDQLSRSKPNGKSCPVECSITGPNNETQPENEPTNKPRSAAEESELDDWVAQMPPSRSTRSRSKMNTSSVKGSSNETPYKSSLQRSGSPSSVDELEADDQGNAKESVRLPRSKPGKRICYDTALDYNQDPSSVKLLGNKLLINKFIYVRKDSNNQVTRLYWRCKKYGTGSCNGTAITSIPSADQKLIIYKGPNESEHSHPPNLAEVKEAEEAAKKATDSDNDVDPSPPRLIGRRFICIDGYVYKLNESTKEGKTRWECKRYRKDGCRGRALTSDPTLSEILVVFKGPKESKHDHPRSQSDVEEAEQEAKAQKKKKIRQQQSTDENPKKKLQSSSTKSEKSEESSDSAKKNCKSASNSEKMRKVSAARISKEPQDVKLMCGKLHIDGHVYVKDQISEKYITWHCKKFSKKRCPARATTNNPFKGGELTLIARKQQDTKHNHAPLTTVATDAKKKKKKITTKPNKSLENVIIDLTEDEPVIILDTEEVSKSDSKRPAKSSTVVKKSSTLVEQMVPEVDLEPPSESSTKDNESTAKEQIVTESEKLFESSVEEENTFVEPEQMSIEPSVERSAELSTVEDTPTLMDQMVSDPDLEPPIEFSTAENVHTQKDQMVSEPDLASKSSTAVENTSNHIDQTTEPDSEQLSDSSPVENASSLDECHTEEENPSTGEGGPLNNPFTYRSFLSKFLIKPIFDRRNVIGALRSIYKSKVGWIMGYAIVLENREKIESDLEILKNDPEARITALSDDTSSFDVYENDTEKNRGSEEEENLTDAVPGCNSSPVVENETVAKDISNNETTQMNETVTDEICNNEKTQDSSSNVDQEAVPAENPQLPDEVPPNDEMDVDENFEPPPLPPSISATVSEAPRQSSLPDKDSSEDELDVGEEIEGSLFAGIKMEDEESSESEAESNDDRVFIGIVVSGNDSSEDEQEVEQQVKGNTSSVNETNGEIVRKTTTPAPATSLIDDLNRIDHNTMHAINSKGHEDDASIQQKNHNLPIRLSVPSVSNGNQPLPGPSNSDMDSSDDEIDVGDETEASLFSVKKIDAVETSESVTGFGGNQILPGATNTEKYSSGNEEEAGEGAEKSESSEEESDNEENNKIIPPVPASVLIKDLNVSIKLEPGLDLGESVIEPETHDSSDAKQGCLNKEDQTQAVVQENVPLCSSINASNVPSMPVLIKTEPLDSIQYDKPCVAIQPVSNLQIKPEYQFISPNVGGVLLDQNSSGLYNYVSECPSFENMPYLVAACNGRREEKGKRVMRLIGKRLYIDGFVYVKNHLDRVPGRLFWRCRRYQCQEKCQAFAITSVYTLDENLILFKGLEDSKHNHRPSLSEREEAERETEALEELDTLGRKSDEIEYSDQDDPDYESDANSHNSEFEGKPVKSVRGAGKVEEEVGEANSSRPACSSDNESTQATGPDDELNQMLPKVIHNKLYIDGFEYHKNSSNPLSSKTYWKCTKNYPNECRARAITSAVSSDQELELYKGPKESRHNHRRNHGDMEDVEKSTTRYLKETKFEMSVHCSKSMEPDVKKMIPATNDLSVSCDAKSVTSEECDKILNPKRIPTIKREGTLASNDSNEETLPDNNSQESNFFNKAEELTIDNKGGQKKRNQKVRLKPGRKSCYTVDLNYDQDPSSLRFIGKNLYINGFMYNKFGSTSDCSRIYWACKRCNAKAVTSGNFPGKKLIVYKGPNESKHLHQVNPADVKRAQKLAKLGSNWRKFKSKSVKEVAASDASAPSVQSKVDDEKTDNRKSVPSDTERVVSATTDSDHGLNSSSPRLIGRRLCIEGYTFVKNQKRPNGKVIWECRRCRSHGCRARAITSDPLVSGKLIIYRSVEKSNHNHSPSQSEVEESELRAKLEIYKGRTPSVVLMDLEKSKKTEKSCTLTKNTSTNNESASQKRSSTLRSSLDADNTSDTSSPRLIGKKLYIDGYIYSVKNHYDTCISWECQRRSLLNKICSAKAVTSNPFKGESLAVYDGPDVFKHNHSPSLAEVQEAEQCAEFGPKSMILDVLQTQKQTPNETQCTKKSGTEPEQSCKSKLERSLSDKVKSETSNVPKKRRKLSVSDHKNPIISNPSKNSDHSSNKPSIPLINIEPEDVKLINGKLHVDGHIYVRDQTNERFITWHCRKFLKKGCPARATTNNPFTGGELSLLYKKQQQTRHNHLPSVANVIKTEKITEIDDSSLKNDSPSITQTLIEEKSNDETDTEADSNPIIRSEIEQVLDELDLERSARPSNTRGNVSLEKQPKPKRRSNLSDPSTYHSFLVKFQKKPIFDRPHVFEALKSIYKSGTGCIIGYAMVLENREKIERDLEALKLNPNVEVTSLHGLNPIHASTKGVSNDIDSERLSQGKGARSNSNGNSSSILVDKTVIQKNLGAETRQIPSSLSKKQTMSTKVLKPKKSVTFQDGLSNNVKNADKSSESVSSSKTVSPEKDQLLSSPSTLDMDLSDDEIDVEQEFDARLYFQGKSSNEDTSTSASSFRANTSSANQSLSSTHTSAIDSSDDEIDVGSETERNDSGVNQGTTFSKETTNAEEVSETVPAAVSIKDLLIPQPSTASMDLNPYVFSLKQEVSEVPLVDLTERCAVKQEGFSDESHISQVAVDKRQYLTRNDSIAPAMLGSNIIQIPESDLPNPVYQANHYVMPDVKFQPQNQFIHPNMQGVYFDPNSHMMYNRLPGNPSVINPPYLVPLLLNVPNVRNDGTQSTDQLYAQIQVFRQPANHQQPHGSKS</sequence>
<gene>
    <name evidence="1" type="ORF">QAD02_006746</name>
</gene>
<comment type="caution">
    <text evidence="1">The sequence shown here is derived from an EMBL/GenBank/DDBJ whole genome shotgun (WGS) entry which is preliminary data.</text>
</comment>
<name>A0ACC2N218_9HYME</name>
<dbReference type="Proteomes" id="UP001239111">
    <property type="component" value="Chromosome 4"/>
</dbReference>
<protein>
    <submittedName>
        <fullName evidence="1">Uncharacterized protein</fullName>
    </submittedName>
</protein>
<accession>A0ACC2N218</accession>
<proteinExistence type="predicted"/>
<reference evidence="1" key="1">
    <citation type="submission" date="2023-04" db="EMBL/GenBank/DDBJ databases">
        <title>A chromosome-level genome assembly of the parasitoid wasp Eretmocerus hayati.</title>
        <authorList>
            <person name="Zhong Y."/>
            <person name="Liu S."/>
            <person name="Liu Y."/>
        </authorList>
    </citation>
    <scope>NUCLEOTIDE SEQUENCE</scope>
    <source>
        <strain evidence="1">ZJU_SS_LIU_2023</strain>
    </source>
</reference>
<keyword evidence="2" id="KW-1185">Reference proteome</keyword>
<organism evidence="1 2">
    <name type="scientific">Eretmocerus hayati</name>
    <dbReference type="NCBI Taxonomy" id="131215"/>
    <lineage>
        <taxon>Eukaryota</taxon>
        <taxon>Metazoa</taxon>
        <taxon>Ecdysozoa</taxon>
        <taxon>Arthropoda</taxon>
        <taxon>Hexapoda</taxon>
        <taxon>Insecta</taxon>
        <taxon>Pterygota</taxon>
        <taxon>Neoptera</taxon>
        <taxon>Endopterygota</taxon>
        <taxon>Hymenoptera</taxon>
        <taxon>Apocrita</taxon>
        <taxon>Proctotrupomorpha</taxon>
        <taxon>Chalcidoidea</taxon>
        <taxon>Aphelinidae</taxon>
        <taxon>Aphelininae</taxon>
        <taxon>Eretmocerus</taxon>
    </lineage>
</organism>
<evidence type="ECO:0000313" key="1">
    <source>
        <dbReference type="EMBL" id="KAJ8665084.1"/>
    </source>
</evidence>